<evidence type="ECO:0000256" key="1">
    <source>
        <dbReference type="ARBA" id="ARBA00004571"/>
    </source>
</evidence>
<feature type="chain" id="PRO_5002191368" evidence="4">
    <location>
        <begin position="29"/>
        <end position="324"/>
    </location>
</feature>
<dbReference type="InterPro" id="IPR050298">
    <property type="entry name" value="Gram-neg_bact_OMP"/>
</dbReference>
<evidence type="ECO:0000256" key="2">
    <source>
        <dbReference type="ARBA" id="ARBA00022729"/>
    </source>
</evidence>
<reference evidence="6 7" key="1">
    <citation type="submission" date="2014-01" db="EMBL/GenBank/DDBJ databases">
        <title>Full genme sequencing of cellulolytic bacterium Gynuella sunshinyii YC6258T gen. nov., sp. nov.</title>
        <authorList>
            <person name="Khan H."/>
            <person name="Chung E.J."/>
            <person name="Chung Y.R."/>
        </authorList>
    </citation>
    <scope>NUCLEOTIDE SEQUENCE [LARGE SCALE GENOMIC DNA]</scope>
    <source>
        <strain evidence="6 7">YC6258</strain>
    </source>
</reference>
<dbReference type="HOGENOM" id="CLU_857291_0_0_6"/>
<comment type="subcellular location">
    <subcellularLocation>
        <location evidence="1">Cell outer membrane</location>
        <topology evidence="1">Multi-pass membrane protein</topology>
    </subcellularLocation>
</comment>
<dbReference type="PANTHER" id="PTHR34501:SF2">
    <property type="entry name" value="OUTER MEMBRANE PORIN F-RELATED"/>
    <property type="match status" value="1"/>
</dbReference>
<dbReference type="AlphaFoldDB" id="A0A0C5VW30"/>
<keyword evidence="7" id="KW-1185">Reference proteome</keyword>
<dbReference type="SUPFAM" id="SSF56935">
    <property type="entry name" value="Porins"/>
    <property type="match status" value="1"/>
</dbReference>
<dbReference type="EMBL" id="CP007142">
    <property type="protein sequence ID" value="AJQ94664.1"/>
    <property type="molecule type" value="Genomic_DNA"/>
</dbReference>
<organism evidence="6 7">
    <name type="scientific">Gynuella sunshinyii YC6258</name>
    <dbReference type="NCBI Taxonomy" id="1445510"/>
    <lineage>
        <taxon>Bacteria</taxon>
        <taxon>Pseudomonadati</taxon>
        <taxon>Pseudomonadota</taxon>
        <taxon>Gammaproteobacteria</taxon>
        <taxon>Oceanospirillales</taxon>
        <taxon>Saccharospirillaceae</taxon>
        <taxon>Gynuella</taxon>
    </lineage>
</organism>
<dbReference type="GO" id="GO:0009279">
    <property type="term" value="C:cell outer membrane"/>
    <property type="evidence" value="ECO:0007669"/>
    <property type="project" value="UniProtKB-SubCell"/>
</dbReference>
<sequence>MINGVINMKKMALSIAVSTVVAASGASAATILEQDNLKLNLEGDFQVNFEKSRVKDSKVQMEYDDLEIKFKPTYTLDNGMTAFGVLEIDFNKEGDSGAAKNLDDGYVGLGYMGGKVSMGDMVYASDDFGIGEDYELGMDTAFANTSGSDVIKAEYSTDMFTVKASYDMEENHGSGDKDESAFDLYGETSFGDITVAGAFQSYKADGDADEVNNFGASISYSVDMFSVAAEVSSSEGFIVDNINIEDAVEYQIAGTYSATDAVTLAAGIGQILPDNDDIANITVYYVNAKYAFAEKAYVFAEIGGADTDDVDTDLGYAAGLAVKF</sequence>
<dbReference type="PANTHER" id="PTHR34501">
    <property type="entry name" value="PROTEIN YDDL-RELATED"/>
    <property type="match status" value="1"/>
</dbReference>
<dbReference type="STRING" id="1445510.YC6258_02626"/>
<protein>
    <submittedName>
        <fullName evidence="6">Outer membrane protein (Porin)</fullName>
    </submittedName>
</protein>
<dbReference type="InterPro" id="IPR033900">
    <property type="entry name" value="Gram_neg_porin_domain"/>
</dbReference>
<name>A0A0C5VW30_9GAMM</name>
<dbReference type="InterPro" id="IPR023614">
    <property type="entry name" value="Porin_dom_sf"/>
</dbReference>
<evidence type="ECO:0000313" key="7">
    <source>
        <dbReference type="Proteomes" id="UP000032266"/>
    </source>
</evidence>
<evidence type="ECO:0000256" key="4">
    <source>
        <dbReference type="SAM" id="SignalP"/>
    </source>
</evidence>
<feature type="domain" description="Porin" evidence="5">
    <location>
        <begin position="17"/>
        <end position="309"/>
    </location>
</feature>
<keyword evidence="3" id="KW-0472">Membrane</keyword>
<feature type="signal peptide" evidence="4">
    <location>
        <begin position="1"/>
        <end position="28"/>
    </location>
</feature>
<dbReference type="GO" id="GO:0015288">
    <property type="term" value="F:porin activity"/>
    <property type="evidence" value="ECO:0007669"/>
    <property type="project" value="InterPro"/>
</dbReference>
<dbReference type="Pfam" id="PF13609">
    <property type="entry name" value="Porin_4"/>
    <property type="match status" value="1"/>
</dbReference>
<evidence type="ECO:0000313" key="6">
    <source>
        <dbReference type="EMBL" id="AJQ94664.1"/>
    </source>
</evidence>
<proteinExistence type="predicted"/>
<accession>A0A0C5VW30</accession>
<gene>
    <name evidence="6" type="ORF">YC6258_02626</name>
</gene>
<dbReference type="Gene3D" id="2.40.160.10">
    <property type="entry name" value="Porin"/>
    <property type="match status" value="1"/>
</dbReference>
<dbReference type="KEGG" id="gsn:YC6258_02626"/>
<dbReference type="OrthoDB" id="5622917at2"/>
<keyword evidence="2 4" id="KW-0732">Signal</keyword>
<dbReference type="Proteomes" id="UP000032266">
    <property type="component" value="Chromosome"/>
</dbReference>
<evidence type="ECO:0000256" key="3">
    <source>
        <dbReference type="ARBA" id="ARBA00023136"/>
    </source>
</evidence>
<evidence type="ECO:0000259" key="5">
    <source>
        <dbReference type="Pfam" id="PF13609"/>
    </source>
</evidence>